<proteinExistence type="predicted"/>
<evidence type="ECO:0000313" key="1">
    <source>
        <dbReference type="EMBL" id="URI06649.1"/>
    </source>
</evidence>
<dbReference type="RefSeq" id="WP_250194911.1">
    <property type="nucleotide sequence ID" value="NZ_CP097635.1"/>
</dbReference>
<organism evidence="1 2">
    <name type="scientific">Aquincola tertiaricarbonis</name>
    <dbReference type="NCBI Taxonomy" id="391953"/>
    <lineage>
        <taxon>Bacteria</taxon>
        <taxon>Pseudomonadati</taxon>
        <taxon>Pseudomonadota</taxon>
        <taxon>Betaproteobacteria</taxon>
        <taxon>Burkholderiales</taxon>
        <taxon>Sphaerotilaceae</taxon>
        <taxon>Aquincola</taxon>
    </lineage>
</organism>
<accession>A0ABY4S183</accession>
<name>A0ABY4S183_AQUTE</name>
<keyword evidence="2" id="KW-1185">Reference proteome</keyword>
<dbReference type="EMBL" id="CP097635">
    <property type="protein sequence ID" value="URI06649.1"/>
    <property type="molecule type" value="Genomic_DNA"/>
</dbReference>
<protein>
    <submittedName>
        <fullName evidence="1">Uncharacterized protein</fullName>
    </submittedName>
</protein>
<dbReference type="Proteomes" id="UP001056201">
    <property type="component" value="Chromosome 1"/>
</dbReference>
<sequence length="84" mass="9259">MKAHRNTCAVCSRPIGIAYLMCATHWHLVPRDLATSVYRTYGAMARKGATPQEQLQRIAAYRAARDAAVAHVKAQIDQPQGARP</sequence>
<evidence type="ECO:0000313" key="2">
    <source>
        <dbReference type="Proteomes" id="UP001056201"/>
    </source>
</evidence>
<reference evidence="1" key="1">
    <citation type="submission" date="2022-05" db="EMBL/GenBank/DDBJ databases">
        <title>An RpoN-dependent PEP-CTERM gene is involved in floc formation of an Aquincola tertiaricarbonis strain.</title>
        <authorList>
            <person name="Qiu D."/>
            <person name="Xia M."/>
        </authorList>
    </citation>
    <scope>NUCLEOTIDE SEQUENCE</scope>
    <source>
        <strain evidence="1">RN12</strain>
    </source>
</reference>
<gene>
    <name evidence="1" type="ORF">MW290_12150</name>
</gene>